<keyword evidence="3" id="KW-1185">Reference proteome</keyword>
<dbReference type="EMBL" id="CAUYUJ010021628">
    <property type="protein sequence ID" value="CAK0905967.1"/>
    <property type="molecule type" value="Genomic_DNA"/>
</dbReference>
<evidence type="ECO:0000256" key="1">
    <source>
        <dbReference type="SAM" id="MobiDB-lite"/>
    </source>
</evidence>
<sequence length="661" mass="71569">MVASAIKLEARPWVIMSVAQVCTSGRGARSTQDKLALRCRRLKFTGNAGQDDDPETGEAGEGHGRRRSRSTRNRGKRHKADAGWAAYGKTTIQSNQFTKDELRKEGSATETDSILTWATRTAATQDAPAAMQFVAGVGGVNGRGGDSASHPPMIVHAESWRHWWAQQIGVLFGGRVPAGAISTEQPMQLVPMTRVKTVEVVDGVELTDSLPDMSDALPGHDMLAPPKEYRDYAQALNAVSNAPSYQYVLEFYCPFLGEKPHNTWDVTMYIKLRLRAINALWTSIYGVATRLGVPPGFVRHPNTPQVLPAVVLHWRGRDAVAGGANARWEANAQTLAQGGDAARLCGASMSVTEMRAAAEGFHPYPGRVPFWTDPTTGSDFSWPANHVMMDGTYNAAVFAPQIGKGAGPVPIGGVIGWPNLAPTPGWSTYVSALYKLAACAHIRPRLIRQLEGWFSAGSGYQEWASLRLPKPSGADCLERAVAWAEGKATYRYNAFAGLAGDLIACYTLVIDFQFHYASCVLKFTAGLVDRVLSAAPRSRVEENLQQLYVGTADRSVGVTQPWHTSMAVADLPPTPGPGVDEWSACSVGGEGFSTLNFARTASLWSKSPPTVCIPWYKGTKACYSSTANKYHAGGEIGEIYQPIEEEDKVDVKATTQLMAYK</sequence>
<accession>A0ABN9Y4T3</accession>
<protein>
    <recommendedName>
        <fullName evidence="4">Coat protein</fullName>
    </recommendedName>
</protein>
<gene>
    <name evidence="2" type="ORF">PCOR1329_LOCUS81490</name>
</gene>
<dbReference type="Proteomes" id="UP001189429">
    <property type="component" value="Unassembled WGS sequence"/>
</dbReference>
<proteinExistence type="predicted"/>
<feature type="compositionally biased region" description="Basic residues" evidence="1">
    <location>
        <begin position="64"/>
        <end position="79"/>
    </location>
</feature>
<comment type="caution">
    <text evidence="2">The sequence shown here is derived from an EMBL/GenBank/DDBJ whole genome shotgun (WGS) entry which is preliminary data.</text>
</comment>
<feature type="region of interest" description="Disordered" evidence="1">
    <location>
        <begin position="45"/>
        <end position="83"/>
    </location>
</feature>
<evidence type="ECO:0000313" key="2">
    <source>
        <dbReference type="EMBL" id="CAK0905967.1"/>
    </source>
</evidence>
<organism evidence="2 3">
    <name type="scientific">Prorocentrum cordatum</name>
    <dbReference type="NCBI Taxonomy" id="2364126"/>
    <lineage>
        <taxon>Eukaryota</taxon>
        <taxon>Sar</taxon>
        <taxon>Alveolata</taxon>
        <taxon>Dinophyceae</taxon>
        <taxon>Prorocentrales</taxon>
        <taxon>Prorocentraceae</taxon>
        <taxon>Prorocentrum</taxon>
    </lineage>
</organism>
<reference evidence="2" key="1">
    <citation type="submission" date="2023-10" db="EMBL/GenBank/DDBJ databases">
        <authorList>
            <person name="Chen Y."/>
            <person name="Shah S."/>
            <person name="Dougan E. K."/>
            <person name="Thang M."/>
            <person name="Chan C."/>
        </authorList>
    </citation>
    <scope>NUCLEOTIDE SEQUENCE [LARGE SCALE GENOMIC DNA]</scope>
</reference>
<name>A0ABN9Y4T3_9DINO</name>
<evidence type="ECO:0008006" key="4">
    <source>
        <dbReference type="Google" id="ProtNLM"/>
    </source>
</evidence>
<evidence type="ECO:0000313" key="3">
    <source>
        <dbReference type="Proteomes" id="UP001189429"/>
    </source>
</evidence>